<evidence type="ECO:0000256" key="7">
    <source>
        <dbReference type="ARBA" id="ARBA00022989"/>
    </source>
</evidence>
<dbReference type="Pfam" id="PF26002">
    <property type="entry name" value="Beta-barrel_AprE"/>
    <property type="match status" value="1"/>
</dbReference>
<feature type="region of interest" description="Disordered" evidence="11">
    <location>
        <begin position="1"/>
        <end position="26"/>
    </location>
</feature>
<keyword evidence="7 9" id="KW-1133">Transmembrane helix</keyword>
<dbReference type="Gene3D" id="2.40.30.170">
    <property type="match status" value="1"/>
</dbReference>
<comment type="similarity">
    <text evidence="2 9">Belongs to the membrane fusion protein (MFP) (TC 8.A.1) family.</text>
</comment>
<keyword evidence="8 9" id="KW-0472">Membrane</keyword>
<evidence type="ECO:0000256" key="11">
    <source>
        <dbReference type="SAM" id="MobiDB-lite"/>
    </source>
</evidence>
<dbReference type="InterPro" id="IPR006144">
    <property type="entry name" value="Secretion_HlyD_CS"/>
</dbReference>
<dbReference type="PROSITE" id="PS00543">
    <property type="entry name" value="HLYD_FAMILY"/>
    <property type="match status" value="1"/>
</dbReference>
<keyword evidence="5 9" id="KW-0997">Cell inner membrane</keyword>
<comment type="subcellular location">
    <subcellularLocation>
        <location evidence="1 9">Cell inner membrane</location>
        <topology evidence="1 9">Single-pass membrane protein</topology>
    </subcellularLocation>
</comment>
<evidence type="ECO:0000256" key="4">
    <source>
        <dbReference type="ARBA" id="ARBA00022475"/>
    </source>
</evidence>
<dbReference type="PANTHER" id="PTHR30386:SF26">
    <property type="entry name" value="TRANSPORT PROTEIN COMB"/>
    <property type="match status" value="1"/>
</dbReference>
<dbReference type="EMBL" id="CP071491">
    <property type="protein sequence ID" value="QSX16533.1"/>
    <property type="molecule type" value="Genomic_DNA"/>
</dbReference>
<dbReference type="Pfam" id="PF25917">
    <property type="entry name" value="BSH_RND"/>
    <property type="match status" value="1"/>
</dbReference>
<dbReference type="PANTHER" id="PTHR30386">
    <property type="entry name" value="MEMBRANE FUSION SUBUNIT OF EMRAB-TOLC MULTIDRUG EFFLUX PUMP"/>
    <property type="match status" value="1"/>
</dbReference>
<dbReference type="GO" id="GO:0005886">
    <property type="term" value="C:plasma membrane"/>
    <property type="evidence" value="ECO:0007669"/>
    <property type="project" value="UniProtKB-SubCell"/>
</dbReference>
<evidence type="ECO:0000259" key="12">
    <source>
        <dbReference type="Pfam" id="PF25917"/>
    </source>
</evidence>
<feature type="domain" description="AprE-like beta-barrel" evidence="13">
    <location>
        <begin position="311"/>
        <end position="410"/>
    </location>
</feature>
<evidence type="ECO:0000313" key="15">
    <source>
        <dbReference type="Proteomes" id="UP000662736"/>
    </source>
</evidence>
<sequence>MDKDKNPKLLDEKLETTNSEPKEIGKQKAAKLRNKDLYLLNDLHAALQQEDHRSIFATISLFFTLLVVFVIWAYNSPIDEVTRGQGSIIPTSREQVIQSLDPGILKEMLVKEGDTVDKDQVLLKLDDTRSSAILRESQAKVENLEALSARLKAEAYGVELVFAETTPVQLQERERAIYEKKKNSLKESLDSLQASKALLDREIQMTEPMVARGAVSEIELLRMKRQSSDLQLQLAERKNKYATDASAELTKIEAELSQARENMAMRADPVERSHIRSPLKGIVKNIRVNTIGGVIKAGQDIMEIVPIEDTLLVEAYISPSDVAYVRPGMPALVKLTAYDYAIYGGLDGIVTLLSPDTLHDQKRPSDLKLNPNEAYYRVLVKTDGSHLTDKDGKVMPIIPGMIASVDIKTGQKTVFQYLIKPITRMKQALQER</sequence>
<evidence type="ECO:0000313" key="14">
    <source>
        <dbReference type="EMBL" id="QSX16533.1"/>
    </source>
</evidence>
<organism evidence="14 15">
    <name type="scientific">Glaesserella parasuis</name>
    <name type="common">Haemophilus parasuis</name>
    <dbReference type="NCBI Taxonomy" id="738"/>
    <lineage>
        <taxon>Bacteria</taxon>
        <taxon>Pseudomonadati</taxon>
        <taxon>Pseudomonadota</taxon>
        <taxon>Gammaproteobacteria</taxon>
        <taxon>Pasteurellales</taxon>
        <taxon>Pasteurellaceae</taxon>
        <taxon>Glaesserella</taxon>
    </lineage>
</organism>
<evidence type="ECO:0000256" key="5">
    <source>
        <dbReference type="ARBA" id="ARBA00022519"/>
    </source>
</evidence>
<keyword evidence="4 9" id="KW-1003">Cell membrane</keyword>
<evidence type="ECO:0000256" key="8">
    <source>
        <dbReference type="ARBA" id="ARBA00023136"/>
    </source>
</evidence>
<protein>
    <recommendedName>
        <fullName evidence="9">Membrane fusion protein (MFP) family protein</fullName>
    </recommendedName>
</protein>
<evidence type="ECO:0000256" key="1">
    <source>
        <dbReference type="ARBA" id="ARBA00004377"/>
    </source>
</evidence>
<evidence type="ECO:0000256" key="6">
    <source>
        <dbReference type="ARBA" id="ARBA00022692"/>
    </source>
</evidence>
<dbReference type="Proteomes" id="UP000662736">
    <property type="component" value="Chromosome"/>
</dbReference>
<feature type="transmembrane region" description="Helical" evidence="9">
    <location>
        <begin position="55"/>
        <end position="74"/>
    </location>
</feature>
<evidence type="ECO:0000259" key="13">
    <source>
        <dbReference type="Pfam" id="PF26002"/>
    </source>
</evidence>
<dbReference type="InterPro" id="IPR050739">
    <property type="entry name" value="MFP"/>
</dbReference>
<feature type="domain" description="Multidrug resistance protein MdtA-like barrel-sandwich hybrid" evidence="12">
    <location>
        <begin position="103"/>
        <end position="304"/>
    </location>
</feature>
<dbReference type="GO" id="GO:0009306">
    <property type="term" value="P:protein secretion"/>
    <property type="evidence" value="ECO:0007669"/>
    <property type="project" value="InterPro"/>
</dbReference>
<dbReference type="RefSeq" id="WP_021116061.1">
    <property type="nucleotide sequence ID" value="NZ_CBCRUP010000012.1"/>
</dbReference>
<name>A0A1T0A0S6_GLAPU</name>
<evidence type="ECO:0000256" key="9">
    <source>
        <dbReference type="RuleBase" id="RU365093"/>
    </source>
</evidence>
<dbReference type="NCBIfam" id="TIGR01843">
    <property type="entry name" value="type_I_hlyD"/>
    <property type="match status" value="1"/>
</dbReference>
<keyword evidence="3 9" id="KW-0813">Transport</keyword>
<feature type="coiled-coil region" evidence="10">
    <location>
        <begin position="134"/>
        <end position="202"/>
    </location>
</feature>
<keyword evidence="10" id="KW-0175">Coiled coil</keyword>
<evidence type="ECO:0000256" key="3">
    <source>
        <dbReference type="ARBA" id="ARBA00022448"/>
    </source>
</evidence>
<dbReference type="AlphaFoldDB" id="A0A1T0A0S6"/>
<gene>
    <name evidence="14" type="ORF">J1G54_09260</name>
</gene>
<dbReference type="Gene3D" id="2.40.50.100">
    <property type="match status" value="1"/>
</dbReference>
<reference evidence="14" key="1">
    <citation type="submission" date="2021-03" db="EMBL/GenBank/DDBJ databases">
        <title>Characterization of a novel Integrative Conjugative Element in Glaesserella parasuis.</title>
        <authorList>
            <person name="Hu G."/>
            <person name="Sun H."/>
        </authorList>
    </citation>
    <scope>NUCLEOTIDE SEQUENCE</scope>
    <source>
        <strain evidence="14">GHP1807</strain>
    </source>
</reference>
<proteinExistence type="inferred from homology"/>
<dbReference type="InterPro" id="IPR058982">
    <property type="entry name" value="Beta-barrel_AprE"/>
</dbReference>
<dbReference type="SUPFAM" id="SSF111369">
    <property type="entry name" value="HlyD-like secretion proteins"/>
    <property type="match status" value="1"/>
</dbReference>
<evidence type="ECO:0000256" key="2">
    <source>
        <dbReference type="ARBA" id="ARBA00009477"/>
    </source>
</evidence>
<evidence type="ECO:0000256" key="10">
    <source>
        <dbReference type="SAM" id="Coils"/>
    </source>
</evidence>
<dbReference type="InterPro" id="IPR010129">
    <property type="entry name" value="T1SS_HlyD"/>
</dbReference>
<accession>A0A1T0A0S6</accession>
<dbReference type="InterPro" id="IPR058625">
    <property type="entry name" value="MdtA-like_BSH"/>
</dbReference>
<keyword evidence="6 9" id="KW-0812">Transmembrane</keyword>
<dbReference type="PRINTS" id="PR01490">
    <property type="entry name" value="RTXTOXIND"/>
</dbReference>